<dbReference type="Proteomes" id="UP001501237">
    <property type="component" value="Unassembled WGS sequence"/>
</dbReference>
<keyword evidence="2" id="KW-1185">Reference proteome</keyword>
<dbReference type="InterPro" id="IPR016024">
    <property type="entry name" value="ARM-type_fold"/>
</dbReference>
<protein>
    <recommendedName>
        <fullName evidence="3">HEAT repeat domain-containing protein</fullName>
    </recommendedName>
</protein>
<name>A0ABP6QNK7_9ACTN</name>
<dbReference type="SUPFAM" id="SSF48371">
    <property type="entry name" value="ARM repeat"/>
    <property type="match status" value="1"/>
</dbReference>
<dbReference type="Pfam" id="PF13646">
    <property type="entry name" value="HEAT_2"/>
    <property type="match status" value="1"/>
</dbReference>
<accession>A0ABP6QNK7</accession>
<comment type="caution">
    <text evidence="1">The sequence shown here is derived from an EMBL/GenBank/DDBJ whole genome shotgun (WGS) entry which is preliminary data.</text>
</comment>
<dbReference type="InterPro" id="IPR011989">
    <property type="entry name" value="ARM-like"/>
</dbReference>
<proteinExistence type="predicted"/>
<dbReference type="EMBL" id="BAAAUV010000046">
    <property type="protein sequence ID" value="GAA3241623.1"/>
    <property type="molecule type" value="Genomic_DNA"/>
</dbReference>
<evidence type="ECO:0000313" key="1">
    <source>
        <dbReference type="EMBL" id="GAA3241623.1"/>
    </source>
</evidence>
<dbReference type="Gene3D" id="1.25.10.10">
    <property type="entry name" value="Leucine-rich Repeat Variant"/>
    <property type="match status" value="1"/>
</dbReference>
<organism evidence="1 2">
    <name type="scientific">Actinocorallia longicatena</name>
    <dbReference type="NCBI Taxonomy" id="111803"/>
    <lineage>
        <taxon>Bacteria</taxon>
        <taxon>Bacillati</taxon>
        <taxon>Actinomycetota</taxon>
        <taxon>Actinomycetes</taxon>
        <taxon>Streptosporangiales</taxon>
        <taxon>Thermomonosporaceae</taxon>
        <taxon>Actinocorallia</taxon>
    </lineage>
</organism>
<evidence type="ECO:0000313" key="2">
    <source>
        <dbReference type="Proteomes" id="UP001501237"/>
    </source>
</evidence>
<reference evidence="2" key="1">
    <citation type="journal article" date="2019" name="Int. J. Syst. Evol. Microbiol.">
        <title>The Global Catalogue of Microorganisms (GCM) 10K type strain sequencing project: providing services to taxonomists for standard genome sequencing and annotation.</title>
        <authorList>
            <consortium name="The Broad Institute Genomics Platform"/>
            <consortium name="The Broad Institute Genome Sequencing Center for Infectious Disease"/>
            <person name="Wu L."/>
            <person name="Ma J."/>
        </authorList>
    </citation>
    <scope>NUCLEOTIDE SEQUENCE [LARGE SCALE GENOMIC DNA]</scope>
    <source>
        <strain evidence="2">JCM 9377</strain>
    </source>
</reference>
<evidence type="ECO:0008006" key="3">
    <source>
        <dbReference type="Google" id="ProtNLM"/>
    </source>
</evidence>
<dbReference type="RefSeq" id="WP_344839416.1">
    <property type="nucleotide sequence ID" value="NZ_BAAAUV010000046.1"/>
</dbReference>
<gene>
    <name evidence="1" type="ORF">GCM10010468_78970</name>
</gene>
<sequence>MSRQRFDRAMERMRSQDVRLRQDGFDFVREHADSYVTELIEEFGREPAGELRRWLLELIAEARSEEALPVFAAVLDGHDEDLRFWAIRGLEELDTPLARRELERAGGEPWSY</sequence>